<dbReference type="EMBL" id="JADNRY010000208">
    <property type="protein sequence ID" value="KAF9061267.1"/>
    <property type="molecule type" value="Genomic_DNA"/>
</dbReference>
<dbReference type="AlphaFoldDB" id="A0A9P5PDN6"/>
<keyword evidence="3" id="KW-1185">Reference proteome</keyword>
<accession>A0A9P5PDN6</accession>
<proteinExistence type="predicted"/>
<comment type="caution">
    <text evidence="2">The sequence shown here is derived from an EMBL/GenBank/DDBJ whole genome shotgun (WGS) entry which is preliminary data.</text>
</comment>
<feature type="region of interest" description="Disordered" evidence="1">
    <location>
        <begin position="70"/>
        <end position="172"/>
    </location>
</feature>
<feature type="compositionally biased region" description="Basic and acidic residues" evidence="1">
    <location>
        <begin position="119"/>
        <end position="137"/>
    </location>
</feature>
<feature type="compositionally biased region" description="Low complexity" evidence="1">
    <location>
        <begin position="70"/>
        <end position="89"/>
    </location>
</feature>
<evidence type="ECO:0000256" key="1">
    <source>
        <dbReference type="SAM" id="MobiDB-lite"/>
    </source>
</evidence>
<reference evidence="2" key="1">
    <citation type="submission" date="2020-11" db="EMBL/GenBank/DDBJ databases">
        <authorList>
            <consortium name="DOE Joint Genome Institute"/>
            <person name="Ahrendt S."/>
            <person name="Riley R."/>
            <person name="Andreopoulos W."/>
            <person name="Labutti K."/>
            <person name="Pangilinan J."/>
            <person name="Ruiz-Duenas F.J."/>
            <person name="Barrasa J.M."/>
            <person name="Sanchez-Garcia M."/>
            <person name="Camarero S."/>
            <person name="Miyauchi S."/>
            <person name="Serrano A."/>
            <person name="Linde D."/>
            <person name="Babiker R."/>
            <person name="Drula E."/>
            <person name="Ayuso-Fernandez I."/>
            <person name="Pacheco R."/>
            <person name="Padilla G."/>
            <person name="Ferreira P."/>
            <person name="Barriuso J."/>
            <person name="Kellner H."/>
            <person name="Castanera R."/>
            <person name="Alfaro M."/>
            <person name="Ramirez L."/>
            <person name="Pisabarro A.G."/>
            <person name="Kuo A."/>
            <person name="Tritt A."/>
            <person name="Lipzen A."/>
            <person name="He G."/>
            <person name="Yan M."/>
            <person name="Ng V."/>
            <person name="Cullen D."/>
            <person name="Martin F."/>
            <person name="Rosso M.-N."/>
            <person name="Henrissat B."/>
            <person name="Hibbett D."/>
            <person name="Martinez A.T."/>
            <person name="Grigoriev I.V."/>
        </authorList>
    </citation>
    <scope>NUCLEOTIDE SEQUENCE</scope>
    <source>
        <strain evidence="2">AH 40177</strain>
    </source>
</reference>
<protein>
    <submittedName>
        <fullName evidence="2">Uncharacterized protein</fullName>
    </submittedName>
</protein>
<gene>
    <name evidence="2" type="ORF">BDP27DRAFT_365520</name>
</gene>
<sequence length="193" mass="21276">MHQLRFAIAWKVASAPLPESHSCFIVVPSLVIRSLDIASSAFLDTGRKTKRNTLPPFCLSSVPVVPVPADTPANAPATSSSPRAGPSSSLTLPPGGAVLLRGQHRESKNKKPQNAQPLTEKEMEAKEKKKELKAERGNRRKRTPSSQDKKDPRNEATNGLRRREHSHHHDFSVLKEAGERLRAAEDHLYVNSC</sequence>
<organism evidence="2 3">
    <name type="scientific">Rhodocollybia butyracea</name>
    <dbReference type="NCBI Taxonomy" id="206335"/>
    <lineage>
        <taxon>Eukaryota</taxon>
        <taxon>Fungi</taxon>
        <taxon>Dikarya</taxon>
        <taxon>Basidiomycota</taxon>
        <taxon>Agaricomycotina</taxon>
        <taxon>Agaricomycetes</taxon>
        <taxon>Agaricomycetidae</taxon>
        <taxon>Agaricales</taxon>
        <taxon>Marasmiineae</taxon>
        <taxon>Omphalotaceae</taxon>
        <taxon>Rhodocollybia</taxon>
    </lineage>
</organism>
<name>A0A9P5PDN6_9AGAR</name>
<dbReference type="Proteomes" id="UP000772434">
    <property type="component" value="Unassembled WGS sequence"/>
</dbReference>
<evidence type="ECO:0000313" key="3">
    <source>
        <dbReference type="Proteomes" id="UP000772434"/>
    </source>
</evidence>
<evidence type="ECO:0000313" key="2">
    <source>
        <dbReference type="EMBL" id="KAF9061267.1"/>
    </source>
</evidence>